<dbReference type="GO" id="GO:0046872">
    <property type="term" value="F:metal ion binding"/>
    <property type="evidence" value="ECO:0007669"/>
    <property type="project" value="UniProtKB-KW"/>
</dbReference>
<dbReference type="EMBL" id="BMAT01014024">
    <property type="protein sequence ID" value="GFS25149.1"/>
    <property type="molecule type" value="Genomic_DNA"/>
</dbReference>
<evidence type="ECO:0000313" key="7">
    <source>
        <dbReference type="Proteomes" id="UP000762676"/>
    </source>
</evidence>
<dbReference type="GO" id="GO:0051537">
    <property type="term" value="F:2 iron, 2 sulfur cluster binding"/>
    <property type="evidence" value="ECO:0007669"/>
    <property type="project" value="UniProtKB-KW"/>
</dbReference>
<dbReference type="Gene3D" id="3.10.20.30">
    <property type="match status" value="2"/>
</dbReference>
<accession>A0AAV4JSU1</accession>
<evidence type="ECO:0000256" key="2">
    <source>
        <dbReference type="ARBA" id="ARBA00022723"/>
    </source>
</evidence>
<comment type="caution">
    <text evidence="6">The sequence shown here is derived from an EMBL/GenBank/DDBJ whole genome shotgun (WGS) entry which is preliminary data.</text>
</comment>
<comment type="cofactor">
    <cofactor evidence="5">
        <name>[2Fe-2S] cluster</name>
        <dbReference type="ChEBI" id="CHEBI:190135"/>
    </cofactor>
</comment>
<dbReference type="GO" id="GO:0009055">
    <property type="term" value="F:electron transfer activity"/>
    <property type="evidence" value="ECO:0007669"/>
    <property type="project" value="TreeGrafter"/>
</dbReference>
<evidence type="ECO:0000256" key="4">
    <source>
        <dbReference type="ARBA" id="ARBA00023014"/>
    </source>
</evidence>
<evidence type="ECO:0000313" key="6">
    <source>
        <dbReference type="EMBL" id="GFS25149.1"/>
    </source>
</evidence>
<name>A0AAV4JSU1_9GAST</name>
<keyword evidence="4" id="KW-0411">Iron-sulfur</keyword>
<reference evidence="6 7" key="1">
    <citation type="journal article" date="2021" name="Elife">
        <title>Chloroplast acquisition without the gene transfer in kleptoplastic sea slugs, Plakobranchus ocellatus.</title>
        <authorList>
            <person name="Maeda T."/>
            <person name="Takahashi S."/>
            <person name="Yoshida T."/>
            <person name="Shimamura S."/>
            <person name="Takaki Y."/>
            <person name="Nagai Y."/>
            <person name="Toyoda A."/>
            <person name="Suzuki Y."/>
            <person name="Arimoto A."/>
            <person name="Ishii H."/>
            <person name="Satoh N."/>
            <person name="Nishiyama T."/>
            <person name="Hasebe M."/>
            <person name="Maruyama T."/>
            <person name="Minagawa J."/>
            <person name="Obokata J."/>
            <person name="Shigenobu S."/>
        </authorList>
    </citation>
    <scope>NUCLEOTIDE SEQUENCE [LARGE SCALE GENOMIC DNA]</scope>
</reference>
<sequence length="173" mass="19052">MAMRTLTSFLLRQTISSVRPVSSVCTVPCATWSRLHLQPRTCVSQKKFSSSVPKPQKQTVTVIFIDRDGDRIETEAQVGDNLLDVAQRHDVELEGTQHRNAGLGALGCEVKVTFELRDGSRREVAAAVGDNLLDIILEHDVDIDGFGQFPAVVSLCPALVVHTQLVYRAILSR</sequence>
<dbReference type="PANTHER" id="PTHR23426">
    <property type="entry name" value="FERREDOXIN/ADRENODOXIN"/>
    <property type="match status" value="1"/>
</dbReference>
<gene>
    <name evidence="6" type="ORF">ElyMa_007019900</name>
</gene>
<proteinExistence type="predicted"/>
<dbReference type="InterPro" id="IPR001055">
    <property type="entry name" value="Adrenodoxin-like"/>
</dbReference>
<dbReference type="GO" id="GO:0005739">
    <property type="term" value="C:mitochondrion"/>
    <property type="evidence" value="ECO:0007669"/>
    <property type="project" value="TreeGrafter"/>
</dbReference>
<evidence type="ECO:0000256" key="5">
    <source>
        <dbReference type="ARBA" id="ARBA00034078"/>
    </source>
</evidence>
<evidence type="ECO:0000256" key="3">
    <source>
        <dbReference type="ARBA" id="ARBA00023004"/>
    </source>
</evidence>
<keyword evidence="1" id="KW-0001">2Fe-2S</keyword>
<protein>
    <submittedName>
        <fullName evidence="6">Adrenodoxin, mitochondrial</fullName>
    </submittedName>
</protein>
<dbReference type="Proteomes" id="UP000762676">
    <property type="component" value="Unassembled WGS sequence"/>
</dbReference>
<dbReference type="PANTHER" id="PTHR23426:SF65">
    <property type="entry name" value="FERREDOXIN-2, MITOCHONDRIAL"/>
    <property type="match status" value="1"/>
</dbReference>
<dbReference type="InterPro" id="IPR012675">
    <property type="entry name" value="Beta-grasp_dom_sf"/>
</dbReference>
<keyword evidence="2" id="KW-0479">Metal-binding</keyword>
<keyword evidence="7" id="KW-1185">Reference proteome</keyword>
<dbReference type="GO" id="GO:0140647">
    <property type="term" value="P:P450-containing electron transport chain"/>
    <property type="evidence" value="ECO:0007669"/>
    <property type="project" value="InterPro"/>
</dbReference>
<evidence type="ECO:0000256" key="1">
    <source>
        <dbReference type="ARBA" id="ARBA00022714"/>
    </source>
</evidence>
<organism evidence="6 7">
    <name type="scientific">Elysia marginata</name>
    <dbReference type="NCBI Taxonomy" id="1093978"/>
    <lineage>
        <taxon>Eukaryota</taxon>
        <taxon>Metazoa</taxon>
        <taxon>Spiralia</taxon>
        <taxon>Lophotrochozoa</taxon>
        <taxon>Mollusca</taxon>
        <taxon>Gastropoda</taxon>
        <taxon>Heterobranchia</taxon>
        <taxon>Euthyneura</taxon>
        <taxon>Panpulmonata</taxon>
        <taxon>Sacoglossa</taxon>
        <taxon>Placobranchoidea</taxon>
        <taxon>Plakobranchidae</taxon>
        <taxon>Elysia</taxon>
    </lineage>
</organism>
<dbReference type="AlphaFoldDB" id="A0AAV4JSU1"/>
<keyword evidence="3" id="KW-0408">Iron</keyword>